<dbReference type="GO" id="GO:0003955">
    <property type="term" value="F:NAD(P)H dehydrogenase (quinone) activity"/>
    <property type="evidence" value="ECO:0007669"/>
    <property type="project" value="TreeGrafter"/>
</dbReference>
<organism evidence="3 4">
    <name type="scientific">Enterococcus italicus (strain DSM 15952 / CCUG 50447 / LMG 22039 / TP 1.5)</name>
    <dbReference type="NCBI Taxonomy" id="888064"/>
    <lineage>
        <taxon>Bacteria</taxon>
        <taxon>Bacillati</taxon>
        <taxon>Bacillota</taxon>
        <taxon>Bacilli</taxon>
        <taxon>Lactobacillales</taxon>
        <taxon>Enterococcaceae</taxon>
        <taxon>Enterococcus</taxon>
    </lineage>
</organism>
<dbReference type="EMBL" id="AEPV01000068">
    <property type="protein sequence ID" value="EFU73385.1"/>
    <property type="molecule type" value="Genomic_DNA"/>
</dbReference>
<evidence type="ECO:0000259" key="2">
    <source>
        <dbReference type="Pfam" id="PF02525"/>
    </source>
</evidence>
<keyword evidence="4" id="KW-1185">Reference proteome</keyword>
<dbReference type="GO" id="GO:0009055">
    <property type="term" value="F:electron transfer activity"/>
    <property type="evidence" value="ECO:0007669"/>
    <property type="project" value="TreeGrafter"/>
</dbReference>
<dbReference type="Proteomes" id="UP000010296">
    <property type="component" value="Unassembled WGS sequence"/>
</dbReference>
<reference evidence="3 4" key="1">
    <citation type="submission" date="2010-12" db="EMBL/GenBank/DDBJ databases">
        <authorList>
            <person name="Muzny D."/>
            <person name="Qin X."/>
            <person name="Deng J."/>
            <person name="Jiang H."/>
            <person name="Liu Y."/>
            <person name="Qu J."/>
            <person name="Song X.-Z."/>
            <person name="Zhang L."/>
            <person name="Thornton R."/>
            <person name="Coyle M."/>
            <person name="Francisco L."/>
            <person name="Jackson L."/>
            <person name="Javaid M."/>
            <person name="Korchina V."/>
            <person name="Kovar C."/>
            <person name="Mata R."/>
            <person name="Mathew T."/>
            <person name="Ngo R."/>
            <person name="Nguyen L."/>
            <person name="Nguyen N."/>
            <person name="Okwuonu G."/>
            <person name="Ongeri F."/>
            <person name="Pham C."/>
            <person name="Simmons D."/>
            <person name="Wilczek-Boney K."/>
            <person name="Hale W."/>
            <person name="Jakkamsetti A."/>
            <person name="Pham P."/>
            <person name="Ruth R."/>
            <person name="San Lucas F."/>
            <person name="Warren J."/>
            <person name="Zhang J."/>
            <person name="Zhao Z."/>
            <person name="Zhou C."/>
            <person name="Zhu D."/>
            <person name="Lee S."/>
            <person name="Bess C."/>
            <person name="Blankenburg K."/>
            <person name="Forbes L."/>
            <person name="Fu Q."/>
            <person name="Gubbala S."/>
            <person name="Hirani K."/>
            <person name="Jayaseelan J.C."/>
            <person name="Lara F."/>
            <person name="Munidasa M."/>
            <person name="Palculict T."/>
            <person name="Patil S."/>
            <person name="Pu L.-L."/>
            <person name="Saada N."/>
            <person name="Tang L."/>
            <person name="Weissenberger G."/>
            <person name="Zhu Y."/>
            <person name="Hemphill L."/>
            <person name="Shang Y."/>
            <person name="Youmans B."/>
            <person name="Ayvaz T."/>
            <person name="Ross M."/>
            <person name="Santibanez J."/>
            <person name="Aqrawi P."/>
            <person name="Gross S."/>
            <person name="Joshi V."/>
            <person name="Fowler G."/>
            <person name="Nazareth L."/>
            <person name="Reid J."/>
            <person name="Worley K."/>
            <person name="Petrosino J."/>
            <person name="Highlander S."/>
            <person name="Gibbs R."/>
        </authorList>
    </citation>
    <scope>NUCLEOTIDE SEQUENCE [LARGE SCALE GENOMIC DNA]</scope>
    <source>
        <strain evidence="4">DSM 15952 / CCUG 50447 / LMG 22039 / TP 1.5</strain>
    </source>
</reference>
<gene>
    <name evidence="3" type="ORF">HMPREF9088_1771</name>
</gene>
<comment type="caution">
    <text evidence="3">The sequence shown here is derived from an EMBL/GenBank/DDBJ whole genome shotgun (WGS) entry which is preliminary data.</text>
</comment>
<name>E6LHD1_ENTI1</name>
<dbReference type="Gene3D" id="3.40.50.360">
    <property type="match status" value="1"/>
</dbReference>
<keyword evidence="1 3" id="KW-0560">Oxidoreductase</keyword>
<dbReference type="PANTHER" id="PTHR47307:SF1">
    <property type="entry name" value="GLUTATHIONE-REGULATED POTASSIUM-EFFLUX SYSTEM ANCILLARY PROTEIN KEFG"/>
    <property type="match status" value="1"/>
</dbReference>
<dbReference type="OrthoDB" id="9798454at2"/>
<dbReference type="PATRIC" id="fig|888064.11.peg.989"/>
<evidence type="ECO:0000313" key="3">
    <source>
        <dbReference type="EMBL" id="EFU73385.1"/>
    </source>
</evidence>
<dbReference type="HOGENOM" id="CLU_058643_0_0_9"/>
<sequence>MRTLVIVSHPDIQGSGSQQFLKESLPTTNDVTFHHLEACYPDGVIDIRAEQRLLREHDRIIFQFPFYWYSSPAMLKQWQDEVLTESFAFGSYGKALAGKSFGLVVVIGNRESEYQAGGREGYSFSSLTLPFQAMANKVGMQFLKPLGIFQFQYMDEAAKQQLLIRYQQYLVLADIDSLKEREEWLMQALAATSLTTLPEGSEFIIQAAIEQISQARLELDELHLYLEGM</sequence>
<dbReference type="InterPro" id="IPR029039">
    <property type="entry name" value="Flavoprotein-like_sf"/>
</dbReference>
<dbReference type="PANTHER" id="PTHR47307">
    <property type="entry name" value="GLUTATHIONE-REGULATED POTASSIUM-EFFLUX SYSTEM ANCILLARY PROTEIN KEFG"/>
    <property type="match status" value="1"/>
</dbReference>
<dbReference type="InterPro" id="IPR046980">
    <property type="entry name" value="KefG/KefF"/>
</dbReference>
<dbReference type="GO" id="GO:0010181">
    <property type="term" value="F:FMN binding"/>
    <property type="evidence" value="ECO:0007669"/>
    <property type="project" value="TreeGrafter"/>
</dbReference>
<protein>
    <submittedName>
        <fullName evidence="3">Flavodoxin-like protein</fullName>
        <ecNumber evidence="3">1.6.99.1</ecNumber>
    </submittedName>
</protein>
<evidence type="ECO:0000256" key="1">
    <source>
        <dbReference type="ARBA" id="ARBA00023002"/>
    </source>
</evidence>
<proteinExistence type="predicted"/>
<dbReference type="RefSeq" id="WP_007208784.1">
    <property type="nucleotide sequence ID" value="NZ_GL622241.1"/>
</dbReference>
<dbReference type="InterPro" id="IPR003680">
    <property type="entry name" value="Flavodoxin_fold"/>
</dbReference>
<dbReference type="eggNOG" id="COG2249">
    <property type="taxonomic scope" value="Bacteria"/>
</dbReference>
<evidence type="ECO:0000313" key="4">
    <source>
        <dbReference type="Proteomes" id="UP000010296"/>
    </source>
</evidence>
<dbReference type="AlphaFoldDB" id="E6LHD1"/>
<dbReference type="GO" id="GO:0003959">
    <property type="term" value="F:NADPH dehydrogenase activity"/>
    <property type="evidence" value="ECO:0007669"/>
    <property type="project" value="UniProtKB-EC"/>
</dbReference>
<dbReference type="Pfam" id="PF02525">
    <property type="entry name" value="Flavodoxin_2"/>
    <property type="match status" value="1"/>
</dbReference>
<dbReference type="SUPFAM" id="SSF52218">
    <property type="entry name" value="Flavoproteins"/>
    <property type="match status" value="1"/>
</dbReference>
<dbReference type="STRING" id="888064.HMPREF9088_1771"/>
<feature type="domain" description="Flavodoxin-like fold" evidence="2">
    <location>
        <begin position="1"/>
        <end position="170"/>
    </location>
</feature>
<accession>E6LHD1</accession>
<dbReference type="EC" id="1.6.99.1" evidence="3"/>